<accession>A0A3N4MR43</accession>
<evidence type="ECO:0000313" key="5">
    <source>
        <dbReference type="Proteomes" id="UP000267821"/>
    </source>
</evidence>
<dbReference type="PANTHER" id="PTHR38121:SF5">
    <property type="entry name" value="GH16 DOMAIN-CONTAINING PROTEIN"/>
    <property type="match status" value="1"/>
</dbReference>
<dbReference type="SUPFAM" id="SSF49899">
    <property type="entry name" value="Concanavalin A-like lectins/glucanases"/>
    <property type="match status" value="1"/>
</dbReference>
<dbReference type="PANTHER" id="PTHR38121">
    <property type="entry name" value="GH16 DOMAIN-CONTAINING PROTEIN"/>
    <property type="match status" value="1"/>
</dbReference>
<dbReference type="PROSITE" id="PS51762">
    <property type="entry name" value="GH16_2"/>
    <property type="match status" value="1"/>
</dbReference>
<keyword evidence="1" id="KW-0472">Membrane</keyword>
<dbReference type="Gene3D" id="2.60.120.200">
    <property type="match status" value="1"/>
</dbReference>
<keyword evidence="1" id="KW-1133">Transmembrane helix</keyword>
<keyword evidence="4" id="KW-0378">Hydrolase</keyword>
<dbReference type="STRING" id="1051890.A0A3N4MR43"/>
<dbReference type="OrthoDB" id="25131at2759"/>
<evidence type="ECO:0000256" key="2">
    <source>
        <dbReference type="SAM" id="SignalP"/>
    </source>
</evidence>
<feature type="transmembrane region" description="Helical" evidence="1">
    <location>
        <begin position="362"/>
        <end position="381"/>
    </location>
</feature>
<protein>
    <submittedName>
        <fullName evidence="4">Glycoside hydrolase family 16 protein</fullName>
    </submittedName>
</protein>
<dbReference type="InParanoid" id="A0A3N4MR43"/>
<keyword evidence="5" id="KW-1185">Reference proteome</keyword>
<keyword evidence="1" id="KW-0812">Transmembrane</keyword>
<feature type="chain" id="PRO_5018319109" evidence="2">
    <location>
        <begin position="26"/>
        <end position="384"/>
    </location>
</feature>
<dbReference type="InterPro" id="IPR013320">
    <property type="entry name" value="ConA-like_dom_sf"/>
</dbReference>
<dbReference type="InterPro" id="IPR000757">
    <property type="entry name" value="Beta-glucanase-like"/>
</dbReference>
<dbReference type="GO" id="GO:0004553">
    <property type="term" value="F:hydrolase activity, hydrolyzing O-glycosyl compounds"/>
    <property type="evidence" value="ECO:0007669"/>
    <property type="project" value="InterPro"/>
</dbReference>
<feature type="signal peptide" evidence="2">
    <location>
        <begin position="1"/>
        <end position="25"/>
    </location>
</feature>
<gene>
    <name evidence="4" type="ORF">L211DRAFT_51843</name>
</gene>
<reference evidence="4 5" key="1">
    <citation type="journal article" date="2018" name="Nat. Ecol. Evol.">
        <title>Pezizomycetes genomes reveal the molecular basis of ectomycorrhizal truffle lifestyle.</title>
        <authorList>
            <person name="Murat C."/>
            <person name="Payen T."/>
            <person name="Noel B."/>
            <person name="Kuo A."/>
            <person name="Morin E."/>
            <person name="Chen J."/>
            <person name="Kohler A."/>
            <person name="Krizsan K."/>
            <person name="Balestrini R."/>
            <person name="Da Silva C."/>
            <person name="Montanini B."/>
            <person name="Hainaut M."/>
            <person name="Levati E."/>
            <person name="Barry K.W."/>
            <person name="Belfiori B."/>
            <person name="Cichocki N."/>
            <person name="Clum A."/>
            <person name="Dockter R.B."/>
            <person name="Fauchery L."/>
            <person name="Guy J."/>
            <person name="Iotti M."/>
            <person name="Le Tacon F."/>
            <person name="Lindquist E.A."/>
            <person name="Lipzen A."/>
            <person name="Malagnac F."/>
            <person name="Mello A."/>
            <person name="Molinier V."/>
            <person name="Miyauchi S."/>
            <person name="Poulain J."/>
            <person name="Riccioni C."/>
            <person name="Rubini A."/>
            <person name="Sitrit Y."/>
            <person name="Splivallo R."/>
            <person name="Traeger S."/>
            <person name="Wang M."/>
            <person name="Zifcakova L."/>
            <person name="Wipf D."/>
            <person name="Zambonelli A."/>
            <person name="Paolocci F."/>
            <person name="Nowrousian M."/>
            <person name="Ottonello S."/>
            <person name="Baldrian P."/>
            <person name="Spatafora J.W."/>
            <person name="Henrissat B."/>
            <person name="Nagy L.G."/>
            <person name="Aury J.M."/>
            <person name="Wincker P."/>
            <person name="Grigoriev I.V."/>
            <person name="Bonfante P."/>
            <person name="Martin F.M."/>
        </authorList>
    </citation>
    <scope>NUCLEOTIDE SEQUENCE [LARGE SCALE GENOMIC DNA]</scope>
    <source>
        <strain evidence="4 5">ATCC MYA-4762</strain>
    </source>
</reference>
<sequence>MRFSCLSPKAYLLGALVGLARFVFADCECGYSVNPTDERDHTLFTDILESDFTTLKDIRADKDWVLQEWKIDKSVSRGPYGRMTVPGNAISNPAKDLAVSDEGVLGREAGLELYVRKLQPGDQYVSIVEADSYRADMIYGSFRAGIKTTGISGTCGAFFWYLNDTQEIDIEFLSSQLNDTTSPVNLVLHSSLSKGGDASGTPTFKVIQLPFEADKAVHEYRFDWQPHRVSFYADGQWLTDMTEEEYIPSVPGKIILSHWSNGNKLWSGGPPIEDAFMLVQYVKAYFNTSSEERMKDYAVRCKNSSASNAICEVPDQNGPPIFGGNDPSQRPYFFSQDASKNKTVNQTYGKVESTNKNAATPLLAISGYAVLTMAILLAAILEVM</sequence>
<dbReference type="Pfam" id="PF00722">
    <property type="entry name" value="Glyco_hydro_16"/>
    <property type="match status" value="1"/>
</dbReference>
<proteinExistence type="predicted"/>
<dbReference type="CDD" id="cd00413">
    <property type="entry name" value="Glyco_hydrolase_16"/>
    <property type="match status" value="1"/>
</dbReference>
<evidence type="ECO:0000259" key="3">
    <source>
        <dbReference type="PROSITE" id="PS51762"/>
    </source>
</evidence>
<evidence type="ECO:0000256" key="1">
    <source>
        <dbReference type="SAM" id="Phobius"/>
    </source>
</evidence>
<dbReference type="GO" id="GO:0005975">
    <property type="term" value="P:carbohydrate metabolic process"/>
    <property type="evidence" value="ECO:0007669"/>
    <property type="project" value="InterPro"/>
</dbReference>
<evidence type="ECO:0000313" key="4">
    <source>
        <dbReference type="EMBL" id="RPB29915.1"/>
    </source>
</evidence>
<dbReference type="Proteomes" id="UP000267821">
    <property type="component" value="Unassembled WGS sequence"/>
</dbReference>
<organism evidence="4 5">
    <name type="scientific">Terfezia boudieri ATCC MYA-4762</name>
    <dbReference type="NCBI Taxonomy" id="1051890"/>
    <lineage>
        <taxon>Eukaryota</taxon>
        <taxon>Fungi</taxon>
        <taxon>Dikarya</taxon>
        <taxon>Ascomycota</taxon>
        <taxon>Pezizomycotina</taxon>
        <taxon>Pezizomycetes</taxon>
        <taxon>Pezizales</taxon>
        <taxon>Pezizaceae</taxon>
        <taxon>Terfezia</taxon>
    </lineage>
</organism>
<feature type="domain" description="GH16" evidence="3">
    <location>
        <begin position="29"/>
        <end position="290"/>
    </location>
</feature>
<dbReference type="AlphaFoldDB" id="A0A3N4MR43"/>
<keyword evidence="2" id="KW-0732">Signal</keyword>
<dbReference type="EMBL" id="ML121527">
    <property type="protein sequence ID" value="RPB29915.1"/>
    <property type="molecule type" value="Genomic_DNA"/>
</dbReference>
<name>A0A3N4MR43_9PEZI</name>